<comment type="caution">
    <text evidence="2">The sequence shown here is derived from an EMBL/GenBank/DDBJ whole genome shotgun (WGS) entry which is preliminary data.</text>
</comment>
<dbReference type="PROSITE" id="PS51257">
    <property type="entry name" value="PROKAR_LIPOPROTEIN"/>
    <property type="match status" value="1"/>
</dbReference>
<dbReference type="PANTHER" id="PTHR46825:SF12">
    <property type="entry name" value="PENICILLIN-BINDING PROTEIN 4"/>
    <property type="match status" value="1"/>
</dbReference>
<evidence type="ECO:0000313" key="3">
    <source>
        <dbReference type="Proteomes" id="UP000587760"/>
    </source>
</evidence>
<dbReference type="EMBL" id="JACHGJ010000010">
    <property type="protein sequence ID" value="MBB6482287.1"/>
    <property type="molecule type" value="Genomic_DNA"/>
</dbReference>
<dbReference type="PANTHER" id="PTHR46825">
    <property type="entry name" value="D-ALANYL-D-ALANINE-CARBOXYPEPTIDASE/ENDOPEPTIDASE AMPH"/>
    <property type="match status" value="1"/>
</dbReference>
<protein>
    <submittedName>
        <fullName evidence="2">CubicO group peptidase (Beta-lactamase class C family)</fullName>
    </submittedName>
</protein>
<dbReference type="AlphaFoldDB" id="A0A841RGE0"/>
<dbReference type="SUPFAM" id="SSF56601">
    <property type="entry name" value="beta-lactamase/transpeptidase-like"/>
    <property type="match status" value="1"/>
</dbReference>
<evidence type="ECO:0000259" key="1">
    <source>
        <dbReference type="Pfam" id="PF00144"/>
    </source>
</evidence>
<dbReference type="InterPro" id="IPR001466">
    <property type="entry name" value="Beta-lactam-related"/>
</dbReference>
<reference evidence="2 3" key="1">
    <citation type="submission" date="2020-08" db="EMBL/GenBank/DDBJ databases">
        <title>Genomic Encyclopedia of Type Strains, Phase IV (KMG-IV): sequencing the most valuable type-strain genomes for metagenomic binning, comparative biology and taxonomic classification.</title>
        <authorList>
            <person name="Goeker M."/>
        </authorList>
    </citation>
    <scope>NUCLEOTIDE SEQUENCE [LARGE SCALE GENOMIC DNA]</scope>
    <source>
        <strain evidence="2 3">DSM 2461</strain>
    </source>
</reference>
<dbReference type="InterPro" id="IPR050491">
    <property type="entry name" value="AmpC-like"/>
</dbReference>
<evidence type="ECO:0000313" key="2">
    <source>
        <dbReference type="EMBL" id="MBB6482287.1"/>
    </source>
</evidence>
<accession>A0A841RGE0</accession>
<feature type="domain" description="Beta-lactamase-related" evidence="1">
    <location>
        <begin position="51"/>
        <end position="363"/>
    </location>
</feature>
<dbReference type="RefSeq" id="WP_184748519.1">
    <property type="nucleotide sequence ID" value="NZ_JACHGJ010000010.1"/>
</dbReference>
<sequence>MKKYLLLFILLFLSLLLFTSCSLIKEGKIASKIEAFENGLRHATKYYTIYERMDAYNVPGVSIAFVYNGEIEWVKAYGIANTNNEKKVNTETLFQAASISKPITALAALKMVEEGYLALDEDIEAYLKTWKIPENDFNKDEKVTLRRLLTHTSGFNVHGFPGYKVNEVLPGINSVLNGLGNTSPIVLTDTPGKKWAYSGGGYTVIQKVIEDVTNKSFEVYMEDSILKPIGMSNSTFEQPLPPDLQFNASAAYDQRGNIIDGLWHNYPEKAAAGLWTTPTDLAKYCIEIYRIISDKPNGVISKDMAQQMMTKHMNDWGLGMYIGGREENIYLVHDGKNEGFTSKLIMLPYHGTALIVMTNGDSGYGLIEEIQQALIEVYEL</sequence>
<dbReference type="InterPro" id="IPR012338">
    <property type="entry name" value="Beta-lactam/transpept-like"/>
</dbReference>
<dbReference type="Gene3D" id="3.40.710.10">
    <property type="entry name" value="DD-peptidase/beta-lactamase superfamily"/>
    <property type="match status" value="1"/>
</dbReference>
<proteinExistence type="predicted"/>
<keyword evidence="3" id="KW-1185">Reference proteome</keyword>
<dbReference type="Proteomes" id="UP000587760">
    <property type="component" value="Unassembled WGS sequence"/>
</dbReference>
<dbReference type="Pfam" id="PF00144">
    <property type="entry name" value="Beta-lactamase"/>
    <property type="match status" value="1"/>
</dbReference>
<gene>
    <name evidence="2" type="ORF">HNR50_003976</name>
</gene>
<organism evidence="2 3">
    <name type="scientific">Spirochaeta isovalerica</name>
    <dbReference type="NCBI Taxonomy" id="150"/>
    <lineage>
        <taxon>Bacteria</taxon>
        <taxon>Pseudomonadati</taxon>
        <taxon>Spirochaetota</taxon>
        <taxon>Spirochaetia</taxon>
        <taxon>Spirochaetales</taxon>
        <taxon>Spirochaetaceae</taxon>
        <taxon>Spirochaeta</taxon>
    </lineage>
</organism>
<name>A0A841RGE0_9SPIO</name>